<accession>A0A5D5AR28</accession>
<feature type="transmembrane region" description="Helical" evidence="1">
    <location>
        <begin position="43"/>
        <end position="63"/>
    </location>
</feature>
<gene>
    <name evidence="2" type="ORF">FYC77_01540</name>
</gene>
<sequence>MRSLLESDVGFYYAIGAFTLAVFVAGVVGLWAIGSSGVGTRELIGLVVGFAAFMLVYVVSIAVRRLEKAEDV</sequence>
<protein>
    <submittedName>
        <fullName evidence="2">Uncharacterized protein</fullName>
    </submittedName>
</protein>
<reference evidence="2 3" key="1">
    <citation type="submission" date="2019-08" db="EMBL/GenBank/DDBJ databases">
        <title>Archaea genome.</title>
        <authorList>
            <person name="Kajale S."/>
            <person name="Shouche Y."/>
            <person name="Deshpande N."/>
            <person name="Sharma A."/>
        </authorList>
    </citation>
    <scope>NUCLEOTIDE SEQUENCE [LARGE SCALE GENOMIC DNA]</scope>
    <source>
        <strain evidence="2 3">ESP3B_9</strain>
    </source>
</reference>
<dbReference type="AlphaFoldDB" id="A0A5D5AR28"/>
<organism evidence="2 3">
    <name type="scientific">Natrialba swarupiae</name>
    <dbReference type="NCBI Taxonomy" id="2448032"/>
    <lineage>
        <taxon>Archaea</taxon>
        <taxon>Methanobacteriati</taxon>
        <taxon>Methanobacteriota</taxon>
        <taxon>Stenosarchaea group</taxon>
        <taxon>Halobacteria</taxon>
        <taxon>Halobacteriales</taxon>
        <taxon>Natrialbaceae</taxon>
        <taxon>Natrialba</taxon>
    </lineage>
</organism>
<feature type="transmembrane region" description="Helical" evidence="1">
    <location>
        <begin position="12"/>
        <end position="31"/>
    </location>
</feature>
<keyword evidence="3" id="KW-1185">Reference proteome</keyword>
<name>A0A5D5AR28_9EURY</name>
<evidence type="ECO:0000256" key="1">
    <source>
        <dbReference type="SAM" id="Phobius"/>
    </source>
</evidence>
<comment type="caution">
    <text evidence="2">The sequence shown here is derived from an EMBL/GenBank/DDBJ whole genome shotgun (WGS) entry which is preliminary data.</text>
</comment>
<keyword evidence="1" id="KW-0472">Membrane</keyword>
<dbReference type="RefSeq" id="WP_149079840.1">
    <property type="nucleotide sequence ID" value="NZ_VTAW01000001.1"/>
</dbReference>
<keyword evidence="1" id="KW-1133">Transmembrane helix</keyword>
<dbReference type="EMBL" id="VTAW01000001">
    <property type="protein sequence ID" value="TYT64036.1"/>
    <property type="molecule type" value="Genomic_DNA"/>
</dbReference>
<dbReference type="Proteomes" id="UP000324104">
    <property type="component" value="Unassembled WGS sequence"/>
</dbReference>
<evidence type="ECO:0000313" key="2">
    <source>
        <dbReference type="EMBL" id="TYT64036.1"/>
    </source>
</evidence>
<keyword evidence="1" id="KW-0812">Transmembrane</keyword>
<proteinExistence type="predicted"/>
<evidence type="ECO:0000313" key="3">
    <source>
        <dbReference type="Proteomes" id="UP000324104"/>
    </source>
</evidence>